<reference evidence="2 3" key="1">
    <citation type="submission" date="2018-05" db="EMBL/GenBank/DDBJ databases">
        <title>Marinifilum breve JC075T sp. nov., a marine bacterium isolated from Yongle Blue Hole in the South China Sea.</title>
        <authorList>
            <person name="Fu T."/>
        </authorList>
    </citation>
    <scope>NUCLEOTIDE SEQUENCE [LARGE SCALE GENOMIC DNA]</scope>
    <source>
        <strain evidence="2 3">JC075</strain>
    </source>
</reference>
<feature type="transmembrane region" description="Helical" evidence="1">
    <location>
        <begin position="137"/>
        <end position="160"/>
    </location>
</feature>
<evidence type="ECO:0000313" key="3">
    <source>
        <dbReference type="Proteomes" id="UP000248079"/>
    </source>
</evidence>
<gene>
    <name evidence="2" type="ORF">DF185_20375</name>
</gene>
<evidence type="ECO:0000256" key="1">
    <source>
        <dbReference type="SAM" id="Phobius"/>
    </source>
</evidence>
<keyword evidence="1" id="KW-0472">Membrane</keyword>
<evidence type="ECO:0000313" key="2">
    <source>
        <dbReference type="EMBL" id="PXX96139.1"/>
    </source>
</evidence>
<dbReference type="Proteomes" id="UP000248079">
    <property type="component" value="Unassembled WGS sequence"/>
</dbReference>
<dbReference type="OrthoDB" id="1120264at2"/>
<accession>A0A2V3ZR99</accession>
<name>A0A2V3ZR99_9BACT</name>
<dbReference type="EMBL" id="QFLI01000012">
    <property type="protein sequence ID" value="PXX96139.1"/>
    <property type="molecule type" value="Genomic_DNA"/>
</dbReference>
<feature type="transmembrane region" description="Helical" evidence="1">
    <location>
        <begin position="166"/>
        <end position="182"/>
    </location>
</feature>
<comment type="caution">
    <text evidence="2">The sequence shown here is derived from an EMBL/GenBank/DDBJ whole genome shotgun (WGS) entry which is preliminary data.</text>
</comment>
<dbReference type="RefSeq" id="WP_110363127.1">
    <property type="nucleotide sequence ID" value="NZ_QFLI01000012.1"/>
</dbReference>
<proteinExistence type="predicted"/>
<keyword evidence="1" id="KW-0812">Transmembrane</keyword>
<protein>
    <recommendedName>
        <fullName evidence="4">Yip1 domain-containing protein</fullName>
    </recommendedName>
</protein>
<keyword evidence="3" id="KW-1185">Reference proteome</keyword>
<feature type="transmembrane region" description="Helical" evidence="1">
    <location>
        <begin position="43"/>
        <end position="61"/>
    </location>
</feature>
<dbReference type="AlphaFoldDB" id="A0A2V3ZR99"/>
<evidence type="ECO:0008006" key="4">
    <source>
        <dbReference type="Google" id="ProtNLM"/>
    </source>
</evidence>
<feature type="transmembrane region" description="Helical" evidence="1">
    <location>
        <begin position="106"/>
        <end position="125"/>
    </location>
</feature>
<feature type="transmembrane region" description="Helical" evidence="1">
    <location>
        <begin position="73"/>
        <end position="94"/>
    </location>
</feature>
<organism evidence="2 3">
    <name type="scientific">Marinifilum breve</name>
    <dbReference type="NCBI Taxonomy" id="2184082"/>
    <lineage>
        <taxon>Bacteria</taxon>
        <taxon>Pseudomonadati</taxon>
        <taxon>Bacteroidota</taxon>
        <taxon>Bacteroidia</taxon>
        <taxon>Marinilabiliales</taxon>
        <taxon>Marinifilaceae</taxon>
    </lineage>
</organism>
<sequence>MEYNSKGVLNSLFRTRNLLLTPKREWERIAPENSTTKELFRNFSFPVIALCAIIAAGGTYIHTKDVLIAGSKLFVDFLALNLGLYCAAKLIILLAPNFQLQINEVVIFKLVIYSASIFCIFHGLAQLFSPFSFLNQICLLLELYFIRILWLGTTSILPIANNKRPGFTVMASLLILVLPLIFERMFSILFRLPLTI</sequence>
<keyword evidence="1" id="KW-1133">Transmembrane helix</keyword>